<evidence type="ECO:0000313" key="3">
    <source>
        <dbReference type="EMBL" id="GBL97503.1"/>
    </source>
</evidence>
<sequence>MAANQFSASRVTVQQILHPYGHEIRYNFALRNAAALQEEWTFTQDYRPACQVSPTSWKFKMTLQRARNNLVVSGTAKLNRNDSINIPVRVYLVVKIHHKKFLDYIPVPNIDKIFLPGEELTINVSNIVPQAYDYLLREELYVLVHIYIRNCHQRIRKDLGKPDDGQKKEKKSVCSDT</sequence>
<name>A0A4Y2C031_ARAVE</name>
<gene>
    <name evidence="2" type="ORF">AVEN_110414_1</name>
    <name evidence="3" type="ORF">AVEN_58361_1</name>
</gene>
<protein>
    <submittedName>
        <fullName evidence="3">Uncharacterized protein</fullName>
    </submittedName>
</protein>
<keyword evidence="4" id="KW-1185">Reference proteome</keyword>
<evidence type="ECO:0000313" key="4">
    <source>
        <dbReference type="Proteomes" id="UP000499080"/>
    </source>
</evidence>
<feature type="region of interest" description="Disordered" evidence="1">
    <location>
        <begin position="158"/>
        <end position="177"/>
    </location>
</feature>
<dbReference type="EMBL" id="BGPR01084954">
    <property type="protein sequence ID" value="GBL97503.1"/>
    <property type="molecule type" value="Genomic_DNA"/>
</dbReference>
<accession>A0A4Y2C031</accession>
<evidence type="ECO:0000313" key="2">
    <source>
        <dbReference type="EMBL" id="GBL97180.1"/>
    </source>
</evidence>
<reference evidence="3 4" key="1">
    <citation type="journal article" date="2019" name="Sci. Rep.">
        <title>Orb-weaving spider Araneus ventricosus genome elucidates the spidroin gene catalogue.</title>
        <authorList>
            <person name="Kono N."/>
            <person name="Nakamura H."/>
            <person name="Ohtoshi R."/>
            <person name="Moran D.A.P."/>
            <person name="Shinohara A."/>
            <person name="Yoshida Y."/>
            <person name="Fujiwara M."/>
            <person name="Mori M."/>
            <person name="Tomita M."/>
            <person name="Arakawa K."/>
        </authorList>
    </citation>
    <scope>NUCLEOTIDE SEQUENCE [LARGE SCALE GENOMIC DNA]</scope>
</reference>
<evidence type="ECO:0000256" key="1">
    <source>
        <dbReference type="SAM" id="MobiDB-lite"/>
    </source>
</evidence>
<proteinExistence type="predicted"/>
<organism evidence="3 4">
    <name type="scientific">Araneus ventricosus</name>
    <name type="common">Orbweaver spider</name>
    <name type="synonym">Epeira ventricosa</name>
    <dbReference type="NCBI Taxonomy" id="182803"/>
    <lineage>
        <taxon>Eukaryota</taxon>
        <taxon>Metazoa</taxon>
        <taxon>Ecdysozoa</taxon>
        <taxon>Arthropoda</taxon>
        <taxon>Chelicerata</taxon>
        <taxon>Arachnida</taxon>
        <taxon>Araneae</taxon>
        <taxon>Araneomorphae</taxon>
        <taxon>Entelegynae</taxon>
        <taxon>Araneoidea</taxon>
        <taxon>Araneidae</taxon>
        <taxon>Araneus</taxon>
    </lineage>
</organism>
<dbReference type="AlphaFoldDB" id="A0A4Y2C031"/>
<dbReference type="EMBL" id="BGPR01084868">
    <property type="protein sequence ID" value="GBL97180.1"/>
    <property type="molecule type" value="Genomic_DNA"/>
</dbReference>
<comment type="caution">
    <text evidence="3">The sequence shown here is derived from an EMBL/GenBank/DDBJ whole genome shotgun (WGS) entry which is preliminary data.</text>
</comment>
<dbReference type="Proteomes" id="UP000499080">
    <property type="component" value="Unassembled WGS sequence"/>
</dbReference>